<gene>
    <name evidence="1" type="ORF">Ahy_A03g012164</name>
</gene>
<evidence type="ECO:0000313" key="1">
    <source>
        <dbReference type="EMBL" id="RYR66190.1"/>
    </source>
</evidence>
<sequence length="319" mass="35871">MSLLLPSKERSSLIRFIGFDLRVRCAVAHLLLTTSNAIIAVLGGASAIWYNLRSHIGGRRKGERERLLYRRVSKSGHYAIAYEIEQSTSSINVSPPPAAPIQKIFHIGYADKKLSKLLLWSERSPLSTSVLSKEGRIAIQVGATTRTRNFLAAGSMEPSIEIWDLDVVSEYDNQEWGNIFHVFKEISVTGNALERVLALEIELAEALQAKKKSSMQFQSRIVVILKLIQQSQRLVPDEIQLSQVLDFSLHPQELKSVPYNTIYHSIRQVSSIFYPKTRSSTELAGAEGGNFWPPNLIHHHLAKLLVLYIHILSSKNSTY</sequence>
<dbReference type="AlphaFoldDB" id="A0A445DSM6"/>
<name>A0A445DSM6_ARAHY</name>
<keyword evidence="2" id="KW-1185">Reference proteome</keyword>
<dbReference type="EMBL" id="SDMP01000003">
    <property type="protein sequence ID" value="RYR66190.1"/>
    <property type="molecule type" value="Genomic_DNA"/>
</dbReference>
<proteinExistence type="predicted"/>
<dbReference type="Proteomes" id="UP000289738">
    <property type="component" value="Chromosome A03"/>
</dbReference>
<protein>
    <submittedName>
        <fullName evidence="1">Uncharacterized protein</fullName>
    </submittedName>
</protein>
<organism evidence="1 2">
    <name type="scientific">Arachis hypogaea</name>
    <name type="common">Peanut</name>
    <dbReference type="NCBI Taxonomy" id="3818"/>
    <lineage>
        <taxon>Eukaryota</taxon>
        <taxon>Viridiplantae</taxon>
        <taxon>Streptophyta</taxon>
        <taxon>Embryophyta</taxon>
        <taxon>Tracheophyta</taxon>
        <taxon>Spermatophyta</taxon>
        <taxon>Magnoliopsida</taxon>
        <taxon>eudicotyledons</taxon>
        <taxon>Gunneridae</taxon>
        <taxon>Pentapetalae</taxon>
        <taxon>rosids</taxon>
        <taxon>fabids</taxon>
        <taxon>Fabales</taxon>
        <taxon>Fabaceae</taxon>
        <taxon>Papilionoideae</taxon>
        <taxon>50 kb inversion clade</taxon>
        <taxon>dalbergioids sensu lato</taxon>
        <taxon>Dalbergieae</taxon>
        <taxon>Pterocarpus clade</taxon>
        <taxon>Arachis</taxon>
    </lineage>
</organism>
<evidence type="ECO:0000313" key="2">
    <source>
        <dbReference type="Proteomes" id="UP000289738"/>
    </source>
</evidence>
<accession>A0A445DSM6</accession>
<reference evidence="1 2" key="1">
    <citation type="submission" date="2019-01" db="EMBL/GenBank/DDBJ databases">
        <title>Sequencing of cultivated peanut Arachis hypogaea provides insights into genome evolution and oil improvement.</title>
        <authorList>
            <person name="Chen X."/>
        </authorList>
    </citation>
    <scope>NUCLEOTIDE SEQUENCE [LARGE SCALE GENOMIC DNA]</scope>
    <source>
        <strain evidence="2">cv. Fuhuasheng</strain>
        <tissue evidence="1">Leaves</tissue>
    </source>
</reference>
<comment type="caution">
    <text evidence="1">The sequence shown here is derived from an EMBL/GenBank/DDBJ whole genome shotgun (WGS) entry which is preliminary data.</text>
</comment>